<dbReference type="GO" id="GO:0005737">
    <property type="term" value="C:cytoplasm"/>
    <property type="evidence" value="ECO:0007669"/>
    <property type="project" value="TreeGrafter"/>
</dbReference>
<dbReference type="Pfam" id="PF00035">
    <property type="entry name" value="dsrm"/>
    <property type="match status" value="1"/>
</dbReference>
<evidence type="ECO:0000259" key="6">
    <source>
        <dbReference type="SMART" id="SM00358"/>
    </source>
</evidence>
<dbReference type="CDD" id="cd19871">
    <property type="entry name" value="DSRM_DUS2L"/>
    <property type="match status" value="1"/>
</dbReference>
<dbReference type="SMART" id="SM00358">
    <property type="entry name" value="DSRM"/>
    <property type="match status" value="1"/>
</dbReference>
<dbReference type="GO" id="GO:0000049">
    <property type="term" value="F:tRNA binding"/>
    <property type="evidence" value="ECO:0007669"/>
    <property type="project" value="InterPro"/>
</dbReference>
<evidence type="ECO:0000256" key="4">
    <source>
        <dbReference type="ARBA" id="ARBA00022694"/>
    </source>
</evidence>
<comment type="caution">
    <text evidence="7">The sequence shown here is derived from an EMBL/GenBank/DDBJ whole genome shotgun (WGS) entry which is preliminary data.</text>
</comment>
<dbReference type="InterPro" id="IPR014720">
    <property type="entry name" value="dsRBD_dom"/>
</dbReference>
<keyword evidence="2" id="KW-0285">Flavoprotein</keyword>
<keyword evidence="8" id="KW-1185">Reference proteome</keyword>
<dbReference type="Pfam" id="PF01207">
    <property type="entry name" value="Dus"/>
    <property type="match status" value="1"/>
</dbReference>
<dbReference type="CDD" id="cd02801">
    <property type="entry name" value="DUS_like_FMN"/>
    <property type="match status" value="1"/>
</dbReference>
<accession>A0AAV8W2E7</accession>
<dbReference type="Proteomes" id="UP001159042">
    <property type="component" value="Unassembled WGS sequence"/>
</dbReference>
<dbReference type="SUPFAM" id="SSF54768">
    <property type="entry name" value="dsRNA-binding domain-like"/>
    <property type="match status" value="1"/>
</dbReference>
<dbReference type="InterPro" id="IPR044463">
    <property type="entry name" value="DUS2_DSRM"/>
</dbReference>
<dbReference type="PANTHER" id="PTHR45936:SF1">
    <property type="entry name" value="TRNA-DIHYDROURIDINE(20) SYNTHASE [NAD(P)+]-LIKE"/>
    <property type="match status" value="1"/>
</dbReference>
<dbReference type="InterPro" id="IPR013785">
    <property type="entry name" value="Aldolase_TIM"/>
</dbReference>
<dbReference type="InterPro" id="IPR035587">
    <property type="entry name" value="DUS-like_FMN-bd"/>
</dbReference>
<evidence type="ECO:0000256" key="5">
    <source>
        <dbReference type="ARBA" id="ARBA00023002"/>
    </source>
</evidence>
<dbReference type="EMBL" id="JANEYG010000012">
    <property type="protein sequence ID" value="KAJ8920837.1"/>
    <property type="molecule type" value="Genomic_DNA"/>
</dbReference>
<protein>
    <recommendedName>
        <fullName evidence="6">DRBM domain-containing protein</fullName>
    </recommendedName>
</protein>
<dbReference type="GO" id="GO:0010468">
    <property type="term" value="P:regulation of gene expression"/>
    <property type="evidence" value="ECO:0007669"/>
    <property type="project" value="UniProtKB-ARBA"/>
</dbReference>
<dbReference type="Gene3D" id="3.20.20.70">
    <property type="entry name" value="Aldolase class I"/>
    <property type="match status" value="1"/>
</dbReference>
<reference evidence="7 8" key="1">
    <citation type="journal article" date="2023" name="Insect Mol. Biol.">
        <title>Genome sequencing provides insights into the evolution of gene families encoding plant cell wall-degrading enzymes in longhorned beetles.</title>
        <authorList>
            <person name="Shin N.R."/>
            <person name="Okamura Y."/>
            <person name="Kirsch R."/>
            <person name="Pauchet Y."/>
        </authorList>
    </citation>
    <scope>NUCLEOTIDE SEQUENCE [LARGE SCALE GENOMIC DNA]</scope>
    <source>
        <strain evidence="7">EAD_L_NR</strain>
    </source>
</reference>
<keyword evidence="4" id="KW-0819">tRNA processing</keyword>
<evidence type="ECO:0000313" key="7">
    <source>
        <dbReference type="EMBL" id="KAJ8920837.1"/>
    </source>
</evidence>
<evidence type="ECO:0000256" key="1">
    <source>
        <dbReference type="ARBA" id="ARBA00001917"/>
    </source>
</evidence>
<keyword evidence="3" id="KW-0288">FMN</keyword>
<organism evidence="7 8">
    <name type="scientific">Exocentrus adspersus</name>
    <dbReference type="NCBI Taxonomy" id="1586481"/>
    <lineage>
        <taxon>Eukaryota</taxon>
        <taxon>Metazoa</taxon>
        <taxon>Ecdysozoa</taxon>
        <taxon>Arthropoda</taxon>
        <taxon>Hexapoda</taxon>
        <taxon>Insecta</taxon>
        <taxon>Pterygota</taxon>
        <taxon>Neoptera</taxon>
        <taxon>Endopterygota</taxon>
        <taxon>Coleoptera</taxon>
        <taxon>Polyphaga</taxon>
        <taxon>Cucujiformia</taxon>
        <taxon>Chrysomeloidea</taxon>
        <taxon>Cerambycidae</taxon>
        <taxon>Lamiinae</taxon>
        <taxon>Acanthocinini</taxon>
        <taxon>Exocentrus</taxon>
    </lineage>
</organism>
<evidence type="ECO:0000256" key="2">
    <source>
        <dbReference type="ARBA" id="ARBA00022630"/>
    </source>
</evidence>
<proteinExistence type="predicted"/>
<dbReference type="AlphaFoldDB" id="A0AAV8W2E7"/>
<dbReference type="GO" id="GO:0017150">
    <property type="term" value="F:tRNA dihydrouridine synthase activity"/>
    <property type="evidence" value="ECO:0007669"/>
    <property type="project" value="InterPro"/>
</dbReference>
<name>A0AAV8W2E7_9CUCU</name>
<dbReference type="InterPro" id="IPR052582">
    <property type="entry name" value="tRNA-DUS-like"/>
</dbReference>
<sequence>MTKTTLVESKKRLSYENKVILAPMVRVGTLPMRLLALDYGADIVYSEELIDWKFLKSVRRVNDVLGTVDFLDLSDGTVVFRTCEKEKDRVVVQLGTSDPVRALSVAKLIENDVAGIDVNMGCPKEFSLKGGMGAALLFQPEKAKNILSLLVQNLKIPVTCKIRVFESVDDTLKLVKELESTGISAIAVHGRTKAERPQHPNRCETIRKISEALSIPVIANGGSREIEKYSDISKFKEECGSSSVMIARTAETNCSIFRKRGMKDLDEVIKDYLKYAVDYDNSPSNTKYCVQNMLRELQETPRGKKFLECQTLEQICAIWNMGDYCRKKQLEYQSKGILGRREVAPDVLDPRRKKRKTDIDAEGVQITMKCAFIRVNYATDPDLPKSKLLAYCGKNKFNLPKYKVFNEDKLFRAVVTLNGVKYSSSYWEKNKRFAEQGAALVACVALGLIDREQLVKDGSILE</sequence>
<dbReference type="Gene3D" id="3.30.160.20">
    <property type="match status" value="1"/>
</dbReference>
<comment type="cofactor">
    <cofactor evidence="1">
        <name>FMN</name>
        <dbReference type="ChEBI" id="CHEBI:58210"/>
    </cofactor>
</comment>
<gene>
    <name evidence="7" type="ORF">NQ315_015629</name>
</gene>
<feature type="domain" description="DRBM" evidence="6">
    <location>
        <begin position="384"/>
        <end position="447"/>
    </location>
</feature>
<dbReference type="PROSITE" id="PS01136">
    <property type="entry name" value="UPF0034"/>
    <property type="match status" value="1"/>
</dbReference>
<dbReference type="GO" id="GO:0050660">
    <property type="term" value="F:flavin adenine dinucleotide binding"/>
    <property type="evidence" value="ECO:0007669"/>
    <property type="project" value="InterPro"/>
</dbReference>
<dbReference type="InterPro" id="IPR018517">
    <property type="entry name" value="tRNA_hU_synthase_CS"/>
</dbReference>
<evidence type="ECO:0000256" key="3">
    <source>
        <dbReference type="ARBA" id="ARBA00022643"/>
    </source>
</evidence>
<keyword evidence="5" id="KW-0560">Oxidoreductase</keyword>
<dbReference type="PANTHER" id="PTHR45936">
    <property type="entry name" value="TRNA-DIHYDROURIDINE(20) SYNTHASE [NAD(P)+]-LIKE"/>
    <property type="match status" value="1"/>
</dbReference>
<dbReference type="SUPFAM" id="SSF51395">
    <property type="entry name" value="FMN-linked oxidoreductases"/>
    <property type="match status" value="1"/>
</dbReference>
<evidence type="ECO:0000313" key="8">
    <source>
        <dbReference type="Proteomes" id="UP001159042"/>
    </source>
</evidence>